<evidence type="ECO:0000313" key="2">
    <source>
        <dbReference type="Proteomes" id="UP000054544"/>
    </source>
</evidence>
<keyword evidence="2" id="KW-1185">Reference proteome</keyword>
<gene>
    <name evidence="1" type="ORF">H634G_07822</name>
</gene>
<sequence>MSLVNLISSGHIPAPEFWPLALFQMAFGHLDVASSDRQPGGLQVGLLEGVLMPLWSQSYQTFSVVAQAQGLIAAYTGVRRGALVNYEHLEGPSPRVHGQIGGNHEPYYYCTATPEPE</sequence>
<dbReference type="EMBL" id="KE384742">
    <property type="protein sequence ID" value="KJK76781.1"/>
    <property type="molecule type" value="Genomic_DNA"/>
</dbReference>
<dbReference type="Proteomes" id="UP000054544">
    <property type="component" value="Unassembled WGS sequence"/>
</dbReference>
<name>A0A0D9NSG2_METAN</name>
<proteinExistence type="predicted"/>
<evidence type="ECO:0000313" key="1">
    <source>
        <dbReference type="EMBL" id="KJK76781.1"/>
    </source>
</evidence>
<dbReference type="AlphaFoldDB" id="A0A0D9NSG2"/>
<accession>A0A0D9NSG2</accession>
<protein>
    <submittedName>
        <fullName evidence="1">Uncharacterized protein</fullName>
    </submittedName>
</protein>
<reference evidence="2" key="1">
    <citation type="journal article" date="2014" name="BMC Genomics">
        <title>The genome sequence of the biocontrol fungus Metarhizium anisopliae and comparative genomics of Metarhizium species.</title>
        <authorList>
            <person name="Pattemore J.A."/>
            <person name="Hane J.K."/>
            <person name="Williams A.H."/>
            <person name="Wilson B.A."/>
            <person name="Stodart B.J."/>
            <person name="Ash G.J."/>
        </authorList>
    </citation>
    <scope>NUCLEOTIDE SEQUENCE [LARGE SCALE GENOMIC DNA]</scope>
    <source>
        <strain evidence="2">BRIP 53293</strain>
    </source>
</reference>
<organism evidence="1 2">
    <name type="scientific">Metarhizium anisopliae BRIP 53293</name>
    <dbReference type="NCBI Taxonomy" id="1291518"/>
    <lineage>
        <taxon>Eukaryota</taxon>
        <taxon>Fungi</taxon>
        <taxon>Dikarya</taxon>
        <taxon>Ascomycota</taxon>
        <taxon>Pezizomycotina</taxon>
        <taxon>Sordariomycetes</taxon>
        <taxon>Hypocreomycetidae</taxon>
        <taxon>Hypocreales</taxon>
        <taxon>Clavicipitaceae</taxon>
        <taxon>Metarhizium</taxon>
    </lineage>
</organism>